<gene>
    <name evidence="2" type="ORF">E7Y31_22705</name>
</gene>
<reference evidence="2 3" key="1">
    <citation type="submission" date="2019-04" db="EMBL/GenBank/DDBJ databases">
        <title>Draft genome sequences for three unisolated Alnus-infective Frankia Sp+ strains, AgTrS, AiOr and AvVan, the first sequenced Frankia strains able to sporulate in-planta.</title>
        <authorList>
            <person name="Bethencourt L."/>
            <person name="Vautrin F."/>
            <person name="Taib N."/>
            <person name="Dubost A."/>
            <person name="Castro-Garcia L."/>
            <person name="Imbaud O."/>
            <person name="Abrouk D."/>
            <person name="Fournier P."/>
            <person name="Briolay J."/>
            <person name="Nguyen A."/>
            <person name="Normand P."/>
            <person name="Fernandez M.P."/>
            <person name="Brochier-Armanet C."/>
            <person name="Herrera-Belaroussi A."/>
        </authorList>
    </citation>
    <scope>NUCLEOTIDE SEQUENCE [LARGE SCALE GENOMIC DNA]</scope>
    <source>
        <strain evidence="2 3">AvVan</strain>
    </source>
</reference>
<protein>
    <submittedName>
        <fullName evidence="2">Sensor histidine kinase</fullName>
    </submittedName>
</protein>
<keyword evidence="1" id="KW-0812">Transmembrane</keyword>
<feature type="non-terminal residue" evidence="2">
    <location>
        <position position="140"/>
    </location>
</feature>
<dbReference type="Proteomes" id="UP000305282">
    <property type="component" value="Unassembled WGS sequence"/>
</dbReference>
<evidence type="ECO:0000313" key="2">
    <source>
        <dbReference type="EMBL" id="THJ30100.1"/>
    </source>
</evidence>
<feature type="transmembrane region" description="Helical" evidence="1">
    <location>
        <begin position="63"/>
        <end position="82"/>
    </location>
</feature>
<evidence type="ECO:0000256" key="1">
    <source>
        <dbReference type="SAM" id="Phobius"/>
    </source>
</evidence>
<dbReference type="GO" id="GO:0016301">
    <property type="term" value="F:kinase activity"/>
    <property type="evidence" value="ECO:0007669"/>
    <property type="project" value="UniProtKB-KW"/>
</dbReference>
<keyword evidence="3" id="KW-1185">Reference proteome</keyword>
<keyword evidence="1" id="KW-1133">Transmembrane helix</keyword>
<feature type="transmembrane region" description="Helical" evidence="1">
    <location>
        <begin position="31"/>
        <end position="51"/>
    </location>
</feature>
<keyword evidence="1" id="KW-0472">Membrane</keyword>
<dbReference type="EMBL" id="SSXH01001008">
    <property type="protein sequence ID" value="THJ30100.1"/>
    <property type="molecule type" value="Genomic_DNA"/>
</dbReference>
<evidence type="ECO:0000313" key="3">
    <source>
        <dbReference type="Proteomes" id="UP000305282"/>
    </source>
</evidence>
<keyword evidence="2" id="KW-0808">Transferase</keyword>
<sequence>MEVAGIALGCSTAAAVSSVPLLLALRRRTLWAMAAALCVWPIVAVVVGVVVTARMMFLSDHDLRLIMIIVVVSAVVASAFALRVGRPVVAGTGALTRAAATLGGPGYSGAGRVPTTELATLAATLDAMDTRLVESLQRER</sequence>
<dbReference type="AlphaFoldDB" id="A0A4S5BD95"/>
<proteinExistence type="predicted"/>
<accession>A0A4S5BD95</accession>
<organism evidence="2 3">
    <name type="scientific">Candidatus Frankia alpina</name>
    <dbReference type="NCBI Taxonomy" id="2699483"/>
    <lineage>
        <taxon>Bacteria</taxon>
        <taxon>Bacillati</taxon>
        <taxon>Actinomycetota</taxon>
        <taxon>Actinomycetes</taxon>
        <taxon>Frankiales</taxon>
        <taxon>Frankiaceae</taxon>
        <taxon>Frankia</taxon>
    </lineage>
</organism>
<comment type="caution">
    <text evidence="2">The sequence shown here is derived from an EMBL/GenBank/DDBJ whole genome shotgun (WGS) entry which is preliminary data.</text>
</comment>
<keyword evidence="2" id="KW-0418">Kinase</keyword>
<name>A0A4S5BD95_9ACTN</name>